<dbReference type="PANTHER" id="PTHR33392">
    <property type="entry name" value="POLYISOPRENYL-TEICHOIC ACID--PEPTIDOGLYCAN TEICHOIC ACID TRANSFERASE TAGU"/>
    <property type="match status" value="1"/>
</dbReference>
<evidence type="ECO:0000313" key="5">
    <source>
        <dbReference type="EMBL" id="SHM21280.1"/>
    </source>
</evidence>
<dbReference type="Pfam" id="PF03816">
    <property type="entry name" value="LytR_cpsA_psr"/>
    <property type="match status" value="1"/>
</dbReference>
<gene>
    <name evidence="5" type="ORF">SAMN02746066_01191</name>
</gene>
<evidence type="ECO:0000256" key="2">
    <source>
        <dbReference type="SAM" id="MobiDB-lite"/>
    </source>
</evidence>
<feature type="domain" description="Cell envelope-related transcriptional attenuator" evidence="4">
    <location>
        <begin position="155"/>
        <end position="311"/>
    </location>
</feature>
<accession>A0A1M7GYH0</accession>
<dbReference type="NCBIfam" id="TIGR00350">
    <property type="entry name" value="lytR_cpsA_psr"/>
    <property type="match status" value="1"/>
</dbReference>
<feature type="region of interest" description="Disordered" evidence="2">
    <location>
        <begin position="399"/>
        <end position="434"/>
    </location>
</feature>
<proteinExistence type="inferred from homology"/>
<dbReference type="STRING" id="1120996.SAMN02746066_01191"/>
<comment type="similarity">
    <text evidence="1">Belongs to the LytR/CpsA/Psr (LCP) family.</text>
</comment>
<protein>
    <submittedName>
        <fullName evidence="5">Transcriptional attenuator, LytR family</fullName>
    </submittedName>
</protein>
<keyword evidence="3" id="KW-1133">Transmembrane helix</keyword>
<dbReference type="InterPro" id="IPR050922">
    <property type="entry name" value="LytR/CpsA/Psr_CW_biosynth"/>
</dbReference>
<name>A0A1M7GYH0_9FIRM</name>
<dbReference type="EMBL" id="FRCP01000007">
    <property type="protein sequence ID" value="SHM21280.1"/>
    <property type="molecule type" value="Genomic_DNA"/>
</dbReference>
<dbReference type="Proteomes" id="UP000184038">
    <property type="component" value="Unassembled WGS sequence"/>
</dbReference>
<evidence type="ECO:0000259" key="4">
    <source>
        <dbReference type="Pfam" id="PF03816"/>
    </source>
</evidence>
<keyword evidence="6" id="KW-1185">Reference proteome</keyword>
<evidence type="ECO:0000313" key="6">
    <source>
        <dbReference type="Proteomes" id="UP000184038"/>
    </source>
</evidence>
<feature type="transmembrane region" description="Helical" evidence="3">
    <location>
        <begin position="62"/>
        <end position="84"/>
    </location>
</feature>
<dbReference type="AlphaFoldDB" id="A0A1M7GYH0"/>
<organism evidence="5 6">
    <name type="scientific">Anaerosporobacter mobilis DSM 15930</name>
    <dbReference type="NCBI Taxonomy" id="1120996"/>
    <lineage>
        <taxon>Bacteria</taxon>
        <taxon>Bacillati</taxon>
        <taxon>Bacillota</taxon>
        <taxon>Clostridia</taxon>
        <taxon>Lachnospirales</taxon>
        <taxon>Lachnospiraceae</taxon>
        <taxon>Anaerosporobacter</taxon>
    </lineage>
</organism>
<feature type="compositionally biased region" description="Polar residues" evidence="2">
    <location>
        <begin position="399"/>
        <end position="412"/>
    </location>
</feature>
<reference evidence="5 6" key="1">
    <citation type="submission" date="2016-11" db="EMBL/GenBank/DDBJ databases">
        <authorList>
            <person name="Jaros S."/>
            <person name="Januszkiewicz K."/>
            <person name="Wedrychowicz H."/>
        </authorList>
    </citation>
    <scope>NUCLEOTIDE SEQUENCE [LARGE SCALE GENOMIC DNA]</scope>
    <source>
        <strain evidence="5 6">DSM 15930</strain>
    </source>
</reference>
<dbReference type="InterPro" id="IPR004474">
    <property type="entry name" value="LytR_CpsA_psr"/>
</dbReference>
<dbReference type="RefSeq" id="WP_073284494.1">
    <property type="nucleotide sequence ID" value="NZ_FRCP01000007.1"/>
</dbReference>
<evidence type="ECO:0000256" key="3">
    <source>
        <dbReference type="SAM" id="Phobius"/>
    </source>
</evidence>
<dbReference type="Gene3D" id="3.40.630.190">
    <property type="entry name" value="LCP protein"/>
    <property type="match status" value="1"/>
</dbReference>
<feature type="compositionally biased region" description="Low complexity" evidence="2">
    <location>
        <begin position="413"/>
        <end position="434"/>
    </location>
</feature>
<keyword evidence="3" id="KW-0472">Membrane</keyword>
<dbReference type="PANTHER" id="PTHR33392:SF6">
    <property type="entry name" value="POLYISOPRENYL-TEICHOIC ACID--PEPTIDOGLYCAN TEICHOIC ACID TRANSFERASE TAGU"/>
    <property type="match status" value="1"/>
</dbReference>
<sequence>MRDNENNSDFNTSEDDMLNDITSSLADQINQEIDAMISISDEEDESPDDYVETKKKSRFPRWLKILSIVFSVVMVVSIGGMYAVSHYLDRINYTDWSNTEKLSEEFDQDDIDGLDVVDPNSISLISGGSLRTDQDVINILLVGEEAMFDGGSRGRTDSMMIATINVKQKALKLTSIMRDLYVAIPGYSDNKLNAAYHNGGMPLLKQTIEENFDIELDGSVLVNFAGFEEIINRLGGVEITLTANEAAYLNRTNYISNPIYRNVRAGTQTLNGNQALGYSRVRYVRTETESDDFGRTSRQRTVLNAIFDKYKSKSLPELVTILYDILPLVTTDINKSTIMDYLTTVVTLGTTELETMRIPVDNAFSNSSVRGMSVLLPNSLQDNIDALHTFIFGSEENATLGTEGESTGEANQGSSNTNGTTSSVGTTNSTRMQP</sequence>
<keyword evidence="3" id="KW-0812">Transmembrane</keyword>
<evidence type="ECO:0000256" key="1">
    <source>
        <dbReference type="ARBA" id="ARBA00006068"/>
    </source>
</evidence>